<feature type="region of interest" description="Disordered" evidence="1">
    <location>
        <begin position="455"/>
        <end position="489"/>
    </location>
</feature>
<dbReference type="EMBL" id="CM001223">
    <property type="protein sequence ID" value="KEH22373.1"/>
    <property type="molecule type" value="Genomic_DNA"/>
</dbReference>
<evidence type="ECO:0000256" key="1">
    <source>
        <dbReference type="SAM" id="MobiDB-lite"/>
    </source>
</evidence>
<feature type="compositionally biased region" description="Basic residues" evidence="1">
    <location>
        <begin position="506"/>
        <end position="516"/>
    </location>
</feature>
<evidence type="ECO:0000313" key="4">
    <source>
        <dbReference type="Proteomes" id="UP000002051"/>
    </source>
</evidence>
<reference evidence="2 4" key="1">
    <citation type="journal article" date="2011" name="Nature">
        <title>The Medicago genome provides insight into the evolution of rhizobial symbioses.</title>
        <authorList>
            <person name="Young N.D."/>
            <person name="Debelle F."/>
            <person name="Oldroyd G.E."/>
            <person name="Geurts R."/>
            <person name="Cannon S.B."/>
            <person name="Udvardi M.K."/>
            <person name="Benedito V.A."/>
            <person name="Mayer K.F."/>
            <person name="Gouzy J."/>
            <person name="Schoof H."/>
            <person name="Van de Peer Y."/>
            <person name="Proost S."/>
            <person name="Cook D.R."/>
            <person name="Meyers B.C."/>
            <person name="Spannagl M."/>
            <person name="Cheung F."/>
            <person name="De Mita S."/>
            <person name="Krishnakumar V."/>
            <person name="Gundlach H."/>
            <person name="Zhou S."/>
            <person name="Mudge J."/>
            <person name="Bharti A.K."/>
            <person name="Murray J.D."/>
            <person name="Naoumkina M.A."/>
            <person name="Rosen B."/>
            <person name="Silverstein K.A."/>
            <person name="Tang H."/>
            <person name="Rombauts S."/>
            <person name="Zhao P.X."/>
            <person name="Zhou P."/>
            <person name="Barbe V."/>
            <person name="Bardou P."/>
            <person name="Bechner M."/>
            <person name="Bellec A."/>
            <person name="Berger A."/>
            <person name="Berges H."/>
            <person name="Bidwell S."/>
            <person name="Bisseling T."/>
            <person name="Choisne N."/>
            <person name="Couloux A."/>
            <person name="Denny R."/>
            <person name="Deshpande S."/>
            <person name="Dai X."/>
            <person name="Doyle J.J."/>
            <person name="Dudez A.M."/>
            <person name="Farmer A.D."/>
            <person name="Fouteau S."/>
            <person name="Franken C."/>
            <person name="Gibelin C."/>
            <person name="Gish J."/>
            <person name="Goldstein S."/>
            <person name="Gonzalez A.J."/>
            <person name="Green P.J."/>
            <person name="Hallab A."/>
            <person name="Hartog M."/>
            <person name="Hua A."/>
            <person name="Humphray S.J."/>
            <person name="Jeong D.H."/>
            <person name="Jing Y."/>
            <person name="Jocker A."/>
            <person name="Kenton S.M."/>
            <person name="Kim D.J."/>
            <person name="Klee K."/>
            <person name="Lai H."/>
            <person name="Lang C."/>
            <person name="Lin S."/>
            <person name="Macmil S.L."/>
            <person name="Magdelenat G."/>
            <person name="Matthews L."/>
            <person name="McCorrison J."/>
            <person name="Monaghan E.L."/>
            <person name="Mun J.H."/>
            <person name="Najar F.Z."/>
            <person name="Nicholson C."/>
            <person name="Noirot C."/>
            <person name="O'Bleness M."/>
            <person name="Paule C.R."/>
            <person name="Poulain J."/>
            <person name="Prion F."/>
            <person name="Qin B."/>
            <person name="Qu C."/>
            <person name="Retzel E.F."/>
            <person name="Riddle C."/>
            <person name="Sallet E."/>
            <person name="Samain S."/>
            <person name="Samson N."/>
            <person name="Sanders I."/>
            <person name="Saurat O."/>
            <person name="Scarpelli C."/>
            <person name="Schiex T."/>
            <person name="Segurens B."/>
            <person name="Severin A.J."/>
            <person name="Sherrier D.J."/>
            <person name="Shi R."/>
            <person name="Sims S."/>
            <person name="Singer S.R."/>
            <person name="Sinharoy S."/>
            <person name="Sterck L."/>
            <person name="Viollet A."/>
            <person name="Wang B.B."/>
            <person name="Wang K."/>
            <person name="Wang M."/>
            <person name="Wang X."/>
            <person name="Warfsmann J."/>
            <person name="Weissenbach J."/>
            <person name="White D.D."/>
            <person name="White J.D."/>
            <person name="Wiley G.B."/>
            <person name="Wincker P."/>
            <person name="Xing Y."/>
            <person name="Yang L."/>
            <person name="Yao Z."/>
            <person name="Ying F."/>
            <person name="Zhai J."/>
            <person name="Zhou L."/>
            <person name="Zuber A."/>
            <person name="Denarie J."/>
            <person name="Dixon R.A."/>
            <person name="May G.D."/>
            <person name="Schwartz D.C."/>
            <person name="Rogers J."/>
            <person name="Quetier F."/>
            <person name="Town C.D."/>
            <person name="Roe B.A."/>
        </authorList>
    </citation>
    <scope>NUCLEOTIDE SEQUENCE [LARGE SCALE GENOMIC DNA]</scope>
    <source>
        <strain evidence="2">A17</strain>
        <strain evidence="3 4">cv. Jemalong A17</strain>
    </source>
</reference>
<gene>
    <name evidence="2" type="ordered locus">MTR_7g445700</name>
</gene>
<dbReference type="STRING" id="3880.A0A072TZU8"/>
<feature type="region of interest" description="Disordered" evidence="1">
    <location>
        <begin position="503"/>
        <end position="541"/>
    </location>
</feature>
<dbReference type="EnsemblPlants" id="KEH22373">
    <property type="protein sequence ID" value="KEH22373"/>
    <property type="gene ID" value="MTR_7g445700"/>
</dbReference>
<dbReference type="Proteomes" id="UP000002051">
    <property type="component" value="Unassembled WGS sequence"/>
</dbReference>
<name>A0A072TZU8_MEDTR</name>
<proteinExistence type="predicted"/>
<dbReference type="PANTHER" id="PTHR31286:SF60">
    <property type="entry name" value="PROTEIN, PUTATIVE-RELATED"/>
    <property type="match status" value="1"/>
</dbReference>
<evidence type="ECO:0000313" key="3">
    <source>
        <dbReference type="EnsemblPlants" id="KEH22373"/>
    </source>
</evidence>
<protein>
    <submittedName>
        <fullName evidence="2">DUF4283 domain protein</fullName>
    </submittedName>
</protein>
<reference evidence="3" key="3">
    <citation type="submission" date="2015-04" db="UniProtKB">
        <authorList>
            <consortium name="EnsemblPlants"/>
        </authorList>
    </citation>
    <scope>IDENTIFICATION</scope>
    <source>
        <strain evidence="3">cv. Jemalong A17</strain>
    </source>
</reference>
<sequence>MVCPWPFIAAMDSTVEKQVNPPVKSPVSGKSFAQILSGEVSGESFLAQLPPKVVMGSTVHVKISRVAYESGLAACKTHLHRRLILHKGDAPLTTQALKAKLSNQWPQLQNWNLIPLEKGFFELNFNSVEDMRQIWALGTINLKPGLMRFYCWSKDFAPQAQSQTHAQIWVRFLNLPQEYWEKQTLFEIASGLGTPLSIDETTQRRRFGIFARVLIDVDLFENLFESVVVEREDHALSISIQYEKHPLFCAHYKMLGHSIQSCSKLSASNTTQVPGIAHKKPQSDYARTKLVVPWKKPVNAAGKQAGKSVQIFEHNEELEVHNVTAIDVEEGEMDKNNIVDALTNDGNQDHGNVQKNGENLTLHNTFEVLDLDTTQGIVDATTNDKESNPTALDMQMDKNPSVEEISLGKKHWNHNTNIEEPIKRASQPMDLSAGTSESFVIAMNTTLEENIIMQPIVSPITTRDEGEEDTDATDSTVEPETDSEMHKDKLPYADKYLLSPYEVVPKSKRGRPKKQKSPADKNGDSAVHQSSPKLAKETVHTRGVGNLETQIHLFNMIKTHKPDILFLDEPLMHFTSIPSWYWKRLNLHLSKKWTANFIPKNGGHLHYFLP</sequence>
<dbReference type="InterPro" id="IPR040256">
    <property type="entry name" value="At4g02000-like"/>
</dbReference>
<dbReference type="PANTHER" id="PTHR31286">
    <property type="entry name" value="GLYCINE-RICH CELL WALL STRUCTURAL PROTEIN 1.8-LIKE"/>
    <property type="match status" value="1"/>
</dbReference>
<dbReference type="HOGENOM" id="CLU_026538_0_0_1"/>
<feature type="compositionally biased region" description="Acidic residues" evidence="1">
    <location>
        <begin position="465"/>
        <end position="482"/>
    </location>
</feature>
<keyword evidence="4" id="KW-1185">Reference proteome</keyword>
<dbReference type="AlphaFoldDB" id="A0A072TZU8"/>
<accession>A0A072TZU8</accession>
<reference evidence="2 4" key="2">
    <citation type="journal article" date="2014" name="BMC Genomics">
        <title>An improved genome release (version Mt4.0) for the model legume Medicago truncatula.</title>
        <authorList>
            <person name="Tang H."/>
            <person name="Krishnakumar V."/>
            <person name="Bidwell S."/>
            <person name="Rosen B."/>
            <person name="Chan A."/>
            <person name="Zhou S."/>
            <person name="Gentzbittel L."/>
            <person name="Childs K.L."/>
            <person name="Yandell M."/>
            <person name="Gundlach H."/>
            <person name="Mayer K.F."/>
            <person name="Schwartz D.C."/>
            <person name="Town C.D."/>
        </authorList>
    </citation>
    <scope>GENOME REANNOTATION</scope>
    <source>
        <strain evidence="2">A17</strain>
        <strain evidence="3 4">cv. Jemalong A17</strain>
    </source>
</reference>
<organism evidence="2 4">
    <name type="scientific">Medicago truncatula</name>
    <name type="common">Barrel medic</name>
    <name type="synonym">Medicago tribuloides</name>
    <dbReference type="NCBI Taxonomy" id="3880"/>
    <lineage>
        <taxon>Eukaryota</taxon>
        <taxon>Viridiplantae</taxon>
        <taxon>Streptophyta</taxon>
        <taxon>Embryophyta</taxon>
        <taxon>Tracheophyta</taxon>
        <taxon>Spermatophyta</taxon>
        <taxon>Magnoliopsida</taxon>
        <taxon>eudicotyledons</taxon>
        <taxon>Gunneridae</taxon>
        <taxon>Pentapetalae</taxon>
        <taxon>rosids</taxon>
        <taxon>fabids</taxon>
        <taxon>Fabales</taxon>
        <taxon>Fabaceae</taxon>
        <taxon>Papilionoideae</taxon>
        <taxon>50 kb inversion clade</taxon>
        <taxon>NPAAA clade</taxon>
        <taxon>Hologalegina</taxon>
        <taxon>IRL clade</taxon>
        <taxon>Trifolieae</taxon>
        <taxon>Medicago</taxon>
    </lineage>
</organism>
<evidence type="ECO:0000313" key="2">
    <source>
        <dbReference type="EMBL" id="KEH22373.1"/>
    </source>
</evidence>